<dbReference type="Proteomes" id="UP001469553">
    <property type="component" value="Unassembled WGS sequence"/>
</dbReference>
<keyword evidence="1" id="KW-0812">Transmembrane</keyword>
<protein>
    <submittedName>
        <fullName evidence="2">Uncharacterized protein</fullName>
    </submittedName>
</protein>
<organism evidence="2 3">
    <name type="scientific">Ameca splendens</name>
    <dbReference type="NCBI Taxonomy" id="208324"/>
    <lineage>
        <taxon>Eukaryota</taxon>
        <taxon>Metazoa</taxon>
        <taxon>Chordata</taxon>
        <taxon>Craniata</taxon>
        <taxon>Vertebrata</taxon>
        <taxon>Euteleostomi</taxon>
        <taxon>Actinopterygii</taxon>
        <taxon>Neopterygii</taxon>
        <taxon>Teleostei</taxon>
        <taxon>Neoteleostei</taxon>
        <taxon>Acanthomorphata</taxon>
        <taxon>Ovalentaria</taxon>
        <taxon>Atherinomorphae</taxon>
        <taxon>Cyprinodontiformes</taxon>
        <taxon>Goodeidae</taxon>
        <taxon>Ameca</taxon>
    </lineage>
</organism>
<evidence type="ECO:0000313" key="3">
    <source>
        <dbReference type="Proteomes" id="UP001469553"/>
    </source>
</evidence>
<keyword evidence="1" id="KW-1133">Transmembrane helix</keyword>
<proteinExistence type="predicted"/>
<name>A0ABV0Z9F2_9TELE</name>
<accession>A0ABV0Z9F2</accession>
<feature type="transmembrane region" description="Helical" evidence="1">
    <location>
        <begin position="12"/>
        <end position="33"/>
    </location>
</feature>
<evidence type="ECO:0000256" key="1">
    <source>
        <dbReference type="SAM" id="Phobius"/>
    </source>
</evidence>
<sequence length="68" mass="7490">MCPEGRGLTVYWNAVSLGMFSTFNHFFFLPVLLTRRSLSSAVATQSSHSSALQSATHTTTGHLNCCYF</sequence>
<gene>
    <name evidence="2" type="ORF">AMECASPLE_010748</name>
</gene>
<evidence type="ECO:0000313" key="2">
    <source>
        <dbReference type="EMBL" id="MEQ2302829.1"/>
    </source>
</evidence>
<comment type="caution">
    <text evidence="2">The sequence shown here is derived from an EMBL/GenBank/DDBJ whole genome shotgun (WGS) entry which is preliminary data.</text>
</comment>
<keyword evidence="3" id="KW-1185">Reference proteome</keyword>
<reference evidence="2 3" key="1">
    <citation type="submission" date="2021-06" db="EMBL/GenBank/DDBJ databases">
        <authorList>
            <person name="Palmer J.M."/>
        </authorList>
    </citation>
    <scope>NUCLEOTIDE SEQUENCE [LARGE SCALE GENOMIC DNA]</scope>
    <source>
        <strain evidence="2 3">AS_MEX2019</strain>
        <tissue evidence="2">Muscle</tissue>
    </source>
</reference>
<dbReference type="EMBL" id="JAHRIP010057058">
    <property type="protein sequence ID" value="MEQ2302829.1"/>
    <property type="molecule type" value="Genomic_DNA"/>
</dbReference>
<keyword evidence="1" id="KW-0472">Membrane</keyword>